<feature type="transmembrane region" description="Helical" evidence="9">
    <location>
        <begin position="380"/>
        <end position="400"/>
    </location>
</feature>
<dbReference type="CDD" id="cd17323">
    <property type="entry name" value="MFS_Tpo1_MDR_like"/>
    <property type="match status" value="1"/>
</dbReference>
<feature type="transmembrane region" description="Helical" evidence="9">
    <location>
        <begin position="194"/>
        <end position="217"/>
    </location>
</feature>
<keyword evidence="2" id="KW-0813">Transport</keyword>
<dbReference type="InterPro" id="IPR020846">
    <property type="entry name" value="MFS_dom"/>
</dbReference>
<dbReference type="Pfam" id="PF07690">
    <property type="entry name" value="MFS_1"/>
    <property type="match status" value="1"/>
</dbReference>
<evidence type="ECO:0000256" key="6">
    <source>
        <dbReference type="ARBA" id="ARBA00023136"/>
    </source>
</evidence>
<dbReference type="SUPFAM" id="SSF103473">
    <property type="entry name" value="MFS general substrate transporter"/>
    <property type="match status" value="1"/>
</dbReference>
<reference evidence="11" key="1">
    <citation type="journal article" date="2023" name="Mol. Phylogenet. Evol.">
        <title>Genome-scale phylogeny and comparative genomics of the fungal order Sordariales.</title>
        <authorList>
            <person name="Hensen N."/>
            <person name="Bonometti L."/>
            <person name="Westerberg I."/>
            <person name="Brannstrom I.O."/>
            <person name="Guillou S."/>
            <person name="Cros-Aarteil S."/>
            <person name="Calhoun S."/>
            <person name="Haridas S."/>
            <person name="Kuo A."/>
            <person name="Mondo S."/>
            <person name="Pangilinan J."/>
            <person name="Riley R."/>
            <person name="LaButti K."/>
            <person name="Andreopoulos B."/>
            <person name="Lipzen A."/>
            <person name="Chen C."/>
            <person name="Yan M."/>
            <person name="Daum C."/>
            <person name="Ng V."/>
            <person name="Clum A."/>
            <person name="Steindorff A."/>
            <person name="Ohm R.A."/>
            <person name="Martin F."/>
            <person name="Silar P."/>
            <person name="Natvig D.O."/>
            <person name="Lalanne C."/>
            <person name="Gautier V."/>
            <person name="Ament-Velasquez S.L."/>
            <person name="Kruys A."/>
            <person name="Hutchinson M.I."/>
            <person name="Powell A.J."/>
            <person name="Barry K."/>
            <person name="Miller A.N."/>
            <person name="Grigoriev I.V."/>
            <person name="Debuchy R."/>
            <person name="Gladieux P."/>
            <person name="Hiltunen Thoren M."/>
            <person name="Johannesson H."/>
        </authorList>
    </citation>
    <scope>NUCLEOTIDE SEQUENCE</scope>
    <source>
        <strain evidence="11">CBS 103.79</strain>
    </source>
</reference>
<evidence type="ECO:0000313" key="11">
    <source>
        <dbReference type="EMBL" id="KAK3900639.1"/>
    </source>
</evidence>
<evidence type="ECO:0000256" key="2">
    <source>
        <dbReference type="ARBA" id="ARBA00022448"/>
    </source>
</evidence>
<feature type="domain" description="Major facilitator superfamily (MFS) profile" evidence="10">
    <location>
        <begin position="71"/>
        <end position="503"/>
    </location>
</feature>
<dbReference type="AlphaFoldDB" id="A0AAN6MHF4"/>
<dbReference type="Proteomes" id="UP001303889">
    <property type="component" value="Unassembled WGS sequence"/>
</dbReference>
<keyword evidence="3" id="KW-1003">Cell membrane</keyword>
<keyword evidence="6 9" id="KW-0472">Membrane</keyword>
<feature type="transmembrane region" description="Helical" evidence="9">
    <location>
        <begin position="69"/>
        <end position="89"/>
    </location>
</feature>
<dbReference type="Gene3D" id="1.20.1250.20">
    <property type="entry name" value="MFS general substrate transporter like domains"/>
    <property type="match status" value="1"/>
</dbReference>
<evidence type="ECO:0000259" key="10">
    <source>
        <dbReference type="PROSITE" id="PS50850"/>
    </source>
</evidence>
<organism evidence="11 12">
    <name type="scientific">Staphylotrichum tortipilum</name>
    <dbReference type="NCBI Taxonomy" id="2831512"/>
    <lineage>
        <taxon>Eukaryota</taxon>
        <taxon>Fungi</taxon>
        <taxon>Dikarya</taxon>
        <taxon>Ascomycota</taxon>
        <taxon>Pezizomycotina</taxon>
        <taxon>Sordariomycetes</taxon>
        <taxon>Sordariomycetidae</taxon>
        <taxon>Sordariales</taxon>
        <taxon>Chaetomiaceae</taxon>
        <taxon>Staphylotrichum</taxon>
    </lineage>
</organism>
<protein>
    <submittedName>
        <fullName evidence="11">Major facilitator superfamily domain-containing protein</fullName>
    </submittedName>
</protein>
<dbReference type="PROSITE" id="PS50850">
    <property type="entry name" value="MFS"/>
    <property type="match status" value="1"/>
</dbReference>
<evidence type="ECO:0000313" key="12">
    <source>
        <dbReference type="Proteomes" id="UP001303889"/>
    </source>
</evidence>
<dbReference type="PANTHER" id="PTHR23502">
    <property type="entry name" value="MAJOR FACILITATOR SUPERFAMILY"/>
    <property type="match status" value="1"/>
</dbReference>
<feature type="compositionally biased region" description="Acidic residues" evidence="8">
    <location>
        <begin position="555"/>
        <end position="566"/>
    </location>
</feature>
<name>A0AAN6MHF4_9PEZI</name>
<feature type="transmembrane region" description="Helical" evidence="9">
    <location>
        <begin position="223"/>
        <end position="245"/>
    </location>
</feature>
<evidence type="ECO:0000256" key="7">
    <source>
        <dbReference type="ARBA" id="ARBA00038459"/>
    </source>
</evidence>
<evidence type="ECO:0000256" key="1">
    <source>
        <dbReference type="ARBA" id="ARBA00004651"/>
    </source>
</evidence>
<evidence type="ECO:0000256" key="4">
    <source>
        <dbReference type="ARBA" id="ARBA00022692"/>
    </source>
</evidence>
<feature type="transmembrane region" description="Helical" evidence="9">
    <location>
        <begin position="109"/>
        <end position="128"/>
    </location>
</feature>
<dbReference type="InterPro" id="IPR011701">
    <property type="entry name" value="MFS"/>
</dbReference>
<dbReference type="GO" id="GO:0022857">
    <property type="term" value="F:transmembrane transporter activity"/>
    <property type="evidence" value="ECO:0007669"/>
    <property type="project" value="InterPro"/>
</dbReference>
<sequence>MSGPNEKAGEPVGPTKIPYWRLVIDKAGITPEVERFPYQGSGTEDDPFLVTWIPNDPRNPMTFSPFMKWYLTFVVAFATLAVALISSAYTGGVSEMMAEFHMSQEVATLGVSLFVLGFAVGPLLWAPLSELFGRQLLFVTTYAALTAFNGGCTGAQNSWTLIILRFWAGAFGSSPLTNAGGIIADMFPAAERGLAMSLFAAAPFLGPSLGPVIGGFLGMKAGWRWVMGFLTIFSGALWILGSILVPETYAPVLLRHRADKLSKSTGKVYISKLDQERGRVTLLESLKTALGRPWVLLLKEPIVFLLSIYMAIIYGTLYMLFAAYPIVYQVQRGWNHGVGGLPFTALIVGMLMAVAYSIWDNKRYIRVEKEHNGFAPPETRLPASLIGCVALPIGLFWFAWTNSPSVHWMASVSAGVPFGFGMVLVFLSIMNYLIDSYTIFAASVLAANSVLRSLFGAAFPLFTSYMYADLGIHWASSIPAFLALACVPFPFLFYKYGPAIRAKGKYAAESAAFMRRMQQLHGQAAAAAAPQEEVEIVVDKDAERLHTSGGRTDGDAESDAGSDDSNTDPTYAPIAAQTSRRISRTMSRASRASSVGTRSLYEGNPYDIDRVNTRNSFVGPHR</sequence>
<dbReference type="InterPro" id="IPR036259">
    <property type="entry name" value="MFS_trans_sf"/>
</dbReference>
<dbReference type="EMBL" id="MU855651">
    <property type="protein sequence ID" value="KAK3900639.1"/>
    <property type="molecule type" value="Genomic_DNA"/>
</dbReference>
<gene>
    <name evidence="11" type="ORF">C8A05DRAFT_45553</name>
</gene>
<evidence type="ECO:0000256" key="8">
    <source>
        <dbReference type="SAM" id="MobiDB-lite"/>
    </source>
</evidence>
<evidence type="ECO:0000256" key="3">
    <source>
        <dbReference type="ARBA" id="ARBA00022475"/>
    </source>
</evidence>
<keyword evidence="5 9" id="KW-1133">Transmembrane helix</keyword>
<dbReference type="GO" id="GO:0005886">
    <property type="term" value="C:plasma membrane"/>
    <property type="evidence" value="ECO:0007669"/>
    <property type="project" value="UniProtKB-SubCell"/>
</dbReference>
<comment type="caution">
    <text evidence="11">The sequence shown here is derived from an EMBL/GenBank/DDBJ whole genome shotgun (WGS) entry which is preliminary data.</text>
</comment>
<feature type="transmembrane region" description="Helical" evidence="9">
    <location>
        <begin position="406"/>
        <end position="427"/>
    </location>
</feature>
<feature type="transmembrane region" description="Helical" evidence="9">
    <location>
        <begin position="302"/>
        <end position="327"/>
    </location>
</feature>
<feature type="compositionally biased region" description="Low complexity" evidence="8">
    <location>
        <begin position="578"/>
        <end position="594"/>
    </location>
</feature>
<accession>A0AAN6MHF4</accession>
<comment type="subcellular location">
    <subcellularLocation>
        <location evidence="1">Cell membrane</location>
        <topology evidence="1">Multi-pass membrane protein</topology>
    </subcellularLocation>
</comment>
<feature type="region of interest" description="Disordered" evidence="8">
    <location>
        <begin position="546"/>
        <end position="622"/>
    </location>
</feature>
<proteinExistence type="inferred from homology"/>
<keyword evidence="4 9" id="KW-0812">Transmembrane</keyword>
<comment type="similarity">
    <text evidence="7">Belongs to the major facilitator superfamily. DHA1 family. Polyamines/proton antiporter (TC 2.A.1.2.16) subfamily.</text>
</comment>
<evidence type="ECO:0000256" key="5">
    <source>
        <dbReference type="ARBA" id="ARBA00022989"/>
    </source>
</evidence>
<dbReference type="FunFam" id="1.20.1250.20:FF:000266">
    <property type="entry name" value="MFS multidrug transporter, putative"/>
    <property type="match status" value="1"/>
</dbReference>
<evidence type="ECO:0000256" key="9">
    <source>
        <dbReference type="SAM" id="Phobius"/>
    </source>
</evidence>
<feature type="transmembrane region" description="Helical" evidence="9">
    <location>
        <begin position="474"/>
        <end position="494"/>
    </location>
</feature>
<feature type="transmembrane region" description="Helical" evidence="9">
    <location>
        <begin position="339"/>
        <end position="359"/>
    </location>
</feature>
<reference evidence="11" key="2">
    <citation type="submission" date="2023-05" db="EMBL/GenBank/DDBJ databases">
        <authorList>
            <consortium name="Lawrence Berkeley National Laboratory"/>
            <person name="Steindorff A."/>
            <person name="Hensen N."/>
            <person name="Bonometti L."/>
            <person name="Westerberg I."/>
            <person name="Brannstrom I.O."/>
            <person name="Guillou S."/>
            <person name="Cros-Aarteil S."/>
            <person name="Calhoun S."/>
            <person name="Haridas S."/>
            <person name="Kuo A."/>
            <person name="Mondo S."/>
            <person name="Pangilinan J."/>
            <person name="Riley R."/>
            <person name="Labutti K."/>
            <person name="Andreopoulos B."/>
            <person name="Lipzen A."/>
            <person name="Chen C."/>
            <person name="Yanf M."/>
            <person name="Daum C."/>
            <person name="Ng V."/>
            <person name="Clum A."/>
            <person name="Ohm R."/>
            <person name="Martin F."/>
            <person name="Silar P."/>
            <person name="Natvig D."/>
            <person name="Lalanne C."/>
            <person name="Gautier V."/>
            <person name="Ament-Velasquez S.L."/>
            <person name="Kruys A."/>
            <person name="Hutchinson M.I."/>
            <person name="Powell A.J."/>
            <person name="Barry K."/>
            <person name="Miller A.N."/>
            <person name="Grigoriev I.V."/>
            <person name="Debuchy R."/>
            <person name="Gladieux P."/>
            <person name="Thoren M.H."/>
            <person name="Johannesson H."/>
        </authorList>
    </citation>
    <scope>NUCLEOTIDE SEQUENCE</scope>
    <source>
        <strain evidence="11">CBS 103.79</strain>
    </source>
</reference>
<keyword evidence="12" id="KW-1185">Reference proteome</keyword>
<dbReference type="PANTHER" id="PTHR23502:SF186">
    <property type="entry name" value="MAJOR FACILITATOR SUPERFAMILY (MFS) PROFILE DOMAIN-CONTAINING PROTEIN"/>
    <property type="match status" value="1"/>
</dbReference>